<name>A0A1V6QNA3_9EURO</name>
<feature type="region of interest" description="Disordered" evidence="1">
    <location>
        <begin position="1"/>
        <end position="25"/>
    </location>
</feature>
<keyword evidence="3" id="KW-1185">Reference proteome</keyword>
<comment type="caution">
    <text evidence="2">The sequence shown here is derived from an EMBL/GenBank/DDBJ whole genome shotgun (WGS) entry which is preliminary data.</text>
</comment>
<protein>
    <submittedName>
        <fullName evidence="2">Uncharacterized protein</fullName>
    </submittedName>
</protein>
<sequence>MKPNAREYSERFNSTSTQSIVSNDQTDECGLGSSAAAAYKYSQQARFYNKTLHLVSAAQCVRAAMGDGSNTVLMSLRQECKVTRAKMAEVAEMFKADRENQDVDDGNS</sequence>
<feature type="compositionally biased region" description="Polar residues" evidence="1">
    <location>
        <begin position="11"/>
        <end position="24"/>
    </location>
</feature>
<evidence type="ECO:0000313" key="3">
    <source>
        <dbReference type="Proteomes" id="UP000191672"/>
    </source>
</evidence>
<dbReference type="STRING" id="416450.A0A1V6QNA3"/>
<gene>
    <name evidence="2" type="ORF">PENANT_c001G02652</name>
</gene>
<reference evidence="3" key="1">
    <citation type="journal article" date="2017" name="Nat. Microbiol.">
        <title>Global analysis of biosynthetic gene clusters reveals vast potential of secondary metabolite production in Penicillium species.</title>
        <authorList>
            <person name="Nielsen J.C."/>
            <person name="Grijseels S."/>
            <person name="Prigent S."/>
            <person name="Ji B."/>
            <person name="Dainat J."/>
            <person name="Nielsen K.F."/>
            <person name="Frisvad J.C."/>
            <person name="Workman M."/>
            <person name="Nielsen J."/>
        </authorList>
    </citation>
    <scope>NUCLEOTIDE SEQUENCE [LARGE SCALE GENOMIC DNA]</scope>
    <source>
        <strain evidence="3">IBT 31811</strain>
    </source>
</reference>
<evidence type="ECO:0000256" key="1">
    <source>
        <dbReference type="SAM" id="MobiDB-lite"/>
    </source>
</evidence>
<dbReference type="AlphaFoldDB" id="A0A1V6QNA3"/>
<evidence type="ECO:0000313" key="2">
    <source>
        <dbReference type="EMBL" id="OQD90724.1"/>
    </source>
</evidence>
<feature type="compositionally biased region" description="Basic and acidic residues" evidence="1">
    <location>
        <begin position="1"/>
        <end position="10"/>
    </location>
</feature>
<proteinExistence type="predicted"/>
<dbReference type="Proteomes" id="UP000191672">
    <property type="component" value="Unassembled WGS sequence"/>
</dbReference>
<organism evidence="2 3">
    <name type="scientific">Penicillium antarcticum</name>
    <dbReference type="NCBI Taxonomy" id="416450"/>
    <lineage>
        <taxon>Eukaryota</taxon>
        <taxon>Fungi</taxon>
        <taxon>Dikarya</taxon>
        <taxon>Ascomycota</taxon>
        <taxon>Pezizomycotina</taxon>
        <taxon>Eurotiomycetes</taxon>
        <taxon>Eurotiomycetidae</taxon>
        <taxon>Eurotiales</taxon>
        <taxon>Aspergillaceae</taxon>
        <taxon>Penicillium</taxon>
    </lineage>
</organism>
<dbReference type="EMBL" id="MDYN01000001">
    <property type="protein sequence ID" value="OQD90724.1"/>
    <property type="molecule type" value="Genomic_DNA"/>
</dbReference>
<accession>A0A1V6QNA3</accession>